<dbReference type="AlphaFoldDB" id="A0AAD6HRN7"/>
<reference evidence="2" key="2">
    <citation type="submission" date="2023-01" db="EMBL/GenBank/DDBJ databases">
        <authorList>
            <person name="Petersen C."/>
        </authorList>
    </citation>
    <scope>NUCLEOTIDE SEQUENCE</scope>
    <source>
        <strain evidence="2">IBT 17514</strain>
    </source>
</reference>
<evidence type="ECO:0000313" key="2">
    <source>
        <dbReference type="EMBL" id="KAJ5733534.1"/>
    </source>
</evidence>
<evidence type="ECO:0000313" key="3">
    <source>
        <dbReference type="Proteomes" id="UP001215712"/>
    </source>
</evidence>
<name>A0AAD6HRN7_9EURO</name>
<accession>A0AAD6HRN7</accession>
<dbReference type="EMBL" id="JAQJAN010000003">
    <property type="protein sequence ID" value="KAJ5733534.1"/>
    <property type="molecule type" value="Genomic_DNA"/>
</dbReference>
<gene>
    <name evidence="2" type="ORF">N7493_002320</name>
</gene>
<keyword evidence="1" id="KW-0732">Signal</keyword>
<feature type="signal peptide" evidence="1">
    <location>
        <begin position="1"/>
        <end position="18"/>
    </location>
</feature>
<dbReference type="Proteomes" id="UP001215712">
    <property type="component" value="Unassembled WGS sequence"/>
</dbReference>
<protein>
    <recommendedName>
        <fullName evidence="4">Cell wall galactomannoprotein</fullName>
    </recommendedName>
</protein>
<sequence>MQFKLPIISTLFAISAVASPVPSSETSCAQQVVSALNDMTQQVTDLKGKIAGTTDVITLANDIISGFDNNIVTLVTGVSLSCDSTLTKQDQEDVCNSAQAFINEDQSLITTLNNKHTILSGSIWLHAVESAISGLASATSAYLTPIIDNAPVCGGIVKSELQALETAINKAVGAY</sequence>
<proteinExistence type="predicted"/>
<organism evidence="2 3">
    <name type="scientific">Penicillium malachiteum</name>
    <dbReference type="NCBI Taxonomy" id="1324776"/>
    <lineage>
        <taxon>Eukaryota</taxon>
        <taxon>Fungi</taxon>
        <taxon>Dikarya</taxon>
        <taxon>Ascomycota</taxon>
        <taxon>Pezizomycotina</taxon>
        <taxon>Eurotiomycetes</taxon>
        <taxon>Eurotiomycetidae</taxon>
        <taxon>Eurotiales</taxon>
        <taxon>Aspergillaceae</taxon>
        <taxon>Penicillium</taxon>
    </lineage>
</organism>
<reference evidence="2" key="1">
    <citation type="journal article" date="2023" name="IMA Fungus">
        <title>Comparative genomic study of the Penicillium genus elucidates a diverse pangenome and 15 lateral gene transfer events.</title>
        <authorList>
            <person name="Petersen C."/>
            <person name="Sorensen T."/>
            <person name="Nielsen M.R."/>
            <person name="Sondergaard T.E."/>
            <person name="Sorensen J.L."/>
            <person name="Fitzpatrick D.A."/>
            <person name="Frisvad J.C."/>
            <person name="Nielsen K.L."/>
        </authorList>
    </citation>
    <scope>NUCLEOTIDE SEQUENCE</scope>
    <source>
        <strain evidence="2">IBT 17514</strain>
    </source>
</reference>
<keyword evidence="3" id="KW-1185">Reference proteome</keyword>
<evidence type="ECO:0008006" key="4">
    <source>
        <dbReference type="Google" id="ProtNLM"/>
    </source>
</evidence>
<evidence type="ECO:0000256" key="1">
    <source>
        <dbReference type="SAM" id="SignalP"/>
    </source>
</evidence>
<feature type="chain" id="PRO_5041964635" description="Cell wall galactomannoprotein" evidence="1">
    <location>
        <begin position="19"/>
        <end position="175"/>
    </location>
</feature>
<comment type="caution">
    <text evidence="2">The sequence shown here is derived from an EMBL/GenBank/DDBJ whole genome shotgun (WGS) entry which is preliminary data.</text>
</comment>